<evidence type="ECO:0000256" key="6">
    <source>
        <dbReference type="ARBA" id="ARBA00023136"/>
    </source>
</evidence>
<evidence type="ECO:0000256" key="3">
    <source>
        <dbReference type="ARBA" id="ARBA00022448"/>
    </source>
</evidence>
<feature type="transmembrane region" description="Helical" evidence="7">
    <location>
        <begin position="289"/>
        <end position="313"/>
    </location>
</feature>
<feature type="transmembrane region" description="Helical" evidence="7">
    <location>
        <begin position="89"/>
        <end position="108"/>
    </location>
</feature>
<dbReference type="AlphaFoldDB" id="A0A151AH37"/>
<dbReference type="NCBIfam" id="TIGR00879">
    <property type="entry name" value="SP"/>
    <property type="match status" value="1"/>
</dbReference>
<keyword evidence="3" id="KW-0813">Transport</keyword>
<evidence type="ECO:0000313" key="9">
    <source>
        <dbReference type="EMBL" id="KYH26923.1"/>
    </source>
</evidence>
<accession>A0A151AH37</accession>
<dbReference type="PROSITE" id="PS00216">
    <property type="entry name" value="SUGAR_TRANSPORT_1"/>
    <property type="match status" value="2"/>
</dbReference>
<dbReference type="PROSITE" id="PS50850">
    <property type="entry name" value="MFS"/>
    <property type="match status" value="1"/>
</dbReference>
<feature type="transmembrane region" description="Helical" evidence="7">
    <location>
        <begin position="147"/>
        <end position="169"/>
    </location>
</feature>
<dbReference type="PANTHER" id="PTHR48020:SF12">
    <property type="entry name" value="PROTON MYO-INOSITOL COTRANSPORTER"/>
    <property type="match status" value="1"/>
</dbReference>
<feature type="transmembrane region" description="Helical" evidence="7">
    <location>
        <begin position="320"/>
        <end position="342"/>
    </location>
</feature>
<proteinExistence type="inferred from homology"/>
<dbReference type="InterPro" id="IPR003663">
    <property type="entry name" value="Sugar/inositol_transpt"/>
</dbReference>
<dbReference type="PANTHER" id="PTHR48020">
    <property type="entry name" value="PROTON MYO-INOSITOL COTRANSPORTER"/>
    <property type="match status" value="1"/>
</dbReference>
<evidence type="ECO:0000256" key="7">
    <source>
        <dbReference type="SAM" id="Phobius"/>
    </source>
</evidence>
<dbReference type="InterPro" id="IPR005829">
    <property type="entry name" value="Sugar_transporter_CS"/>
</dbReference>
<feature type="transmembrane region" description="Helical" evidence="7">
    <location>
        <begin position="114"/>
        <end position="135"/>
    </location>
</feature>
<feature type="transmembrane region" description="Helical" evidence="7">
    <location>
        <begin position="16"/>
        <end position="45"/>
    </location>
</feature>
<keyword evidence="5 7" id="KW-1133">Transmembrane helix</keyword>
<feature type="transmembrane region" description="Helical" evidence="7">
    <location>
        <begin position="175"/>
        <end position="196"/>
    </location>
</feature>
<feature type="transmembrane region" description="Helical" evidence="7">
    <location>
        <begin position="413"/>
        <end position="438"/>
    </location>
</feature>
<dbReference type="InterPro" id="IPR020846">
    <property type="entry name" value="MFS_dom"/>
</dbReference>
<evidence type="ECO:0000259" key="8">
    <source>
        <dbReference type="PROSITE" id="PS50850"/>
    </source>
</evidence>
<feature type="transmembrane region" description="Helical" evidence="7">
    <location>
        <begin position="254"/>
        <end position="277"/>
    </location>
</feature>
<evidence type="ECO:0000256" key="2">
    <source>
        <dbReference type="ARBA" id="ARBA00010992"/>
    </source>
</evidence>
<dbReference type="Gene3D" id="1.20.1250.20">
    <property type="entry name" value="MFS general substrate transporter like domains"/>
    <property type="match status" value="1"/>
</dbReference>
<comment type="subcellular location">
    <subcellularLocation>
        <location evidence="1">Membrane</location>
        <topology evidence="1">Multi-pass membrane protein</topology>
    </subcellularLocation>
</comment>
<dbReference type="InterPro" id="IPR050814">
    <property type="entry name" value="Myo-inositol_Transporter"/>
</dbReference>
<keyword evidence="10" id="KW-1185">Reference proteome</keyword>
<name>A0A151AH37_9EURY</name>
<keyword evidence="4 7" id="KW-0812">Transmembrane</keyword>
<reference evidence="9 10" key="1">
    <citation type="submission" date="2016-02" db="EMBL/GenBank/DDBJ databases">
        <title>Genome sequence of Halalkalicoccus paucihalophilus DSM 24557.</title>
        <authorList>
            <person name="Poehlein A."/>
            <person name="Daniel R."/>
        </authorList>
    </citation>
    <scope>NUCLEOTIDE SEQUENCE [LARGE SCALE GENOMIC DNA]</scope>
    <source>
        <strain evidence="9 10">DSM 24557</strain>
    </source>
</reference>
<dbReference type="PRINTS" id="PR00171">
    <property type="entry name" value="SUGRTRNSPORT"/>
</dbReference>
<comment type="caution">
    <text evidence="9">The sequence shown here is derived from an EMBL/GenBank/DDBJ whole genome shotgun (WGS) entry which is preliminary data.</text>
</comment>
<organism evidence="9 10">
    <name type="scientific">Halalkalicoccus paucihalophilus</name>
    <dbReference type="NCBI Taxonomy" id="1008153"/>
    <lineage>
        <taxon>Archaea</taxon>
        <taxon>Methanobacteriati</taxon>
        <taxon>Methanobacteriota</taxon>
        <taxon>Stenosarchaea group</taxon>
        <taxon>Halobacteria</taxon>
        <taxon>Halobacteriales</taxon>
        <taxon>Halococcaceae</taxon>
        <taxon>Halalkalicoccus</taxon>
    </lineage>
</organism>
<dbReference type="GO" id="GO:0022857">
    <property type="term" value="F:transmembrane transporter activity"/>
    <property type="evidence" value="ECO:0007669"/>
    <property type="project" value="InterPro"/>
</dbReference>
<feature type="transmembrane region" description="Helical" evidence="7">
    <location>
        <begin position="57"/>
        <end position="77"/>
    </location>
</feature>
<comment type="similarity">
    <text evidence="2">Belongs to the major facilitator superfamily. Sugar transporter (TC 2.A.1.1) family.</text>
</comment>
<evidence type="ECO:0000313" key="10">
    <source>
        <dbReference type="Proteomes" id="UP000075321"/>
    </source>
</evidence>
<feature type="transmembrane region" description="Helical" evidence="7">
    <location>
        <begin position="388"/>
        <end position="407"/>
    </location>
</feature>
<keyword evidence="6 7" id="KW-0472">Membrane</keyword>
<dbReference type="Pfam" id="PF00083">
    <property type="entry name" value="Sugar_tr"/>
    <property type="match status" value="1"/>
</dbReference>
<dbReference type="InterPro" id="IPR036259">
    <property type="entry name" value="MFS_trans_sf"/>
</dbReference>
<dbReference type="GO" id="GO:0016020">
    <property type="term" value="C:membrane"/>
    <property type="evidence" value="ECO:0007669"/>
    <property type="project" value="UniProtKB-SubCell"/>
</dbReference>
<sequence length="475" mass="50035">MSVRDGAGLAGDRNRFVVITAALAALNGLLFGFDTGVISGALLYIGETFPALEESAFLEGVVVSGALVGAAIGAAIGGRLADRIGRRRLIILGACIFFVGSLGMATAQSVAWLIAARVFNGIAIGFASIVGPLYISEISPPEIRGSLVSFNQLAITSGILVSYVVNYALASQGAWRLMLGTGMIPALALLAGMYFMPESPRWLIEQGRESEARGTLSRIRSEAGLDEEIAEMKRMAAVEDGDLGELVKPWIRPAMVVGIGLAVFQQITGINTVIYYAPTILASTGFGSVGSILATVGVGVINVAMTVVAILLLDRVGRRPLLIGGMVGMFATLLVLGGAFYLPGLGGTLGYVATGSLMLYVAFFAIGLGPVFWLLISEIYPLNVRGTAMGVATVVNWLANLAVAQLFPQLFELIGPAFTFWLFALLTAGAVVFSHYVVPETNRRTLEEIEDDLRETALGNEQLSMADRSTQDGGD</sequence>
<evidence type="ECO:0000256" key="1">
    <source>
        <dbReference type="ARBA" id="ARBA00004141"/>
    </source>
</evidence>
<dbReference type="EMBL" id="LTAZ01000003">
    <property type="protein sequence ID" value="KYH26923.1"/>
    <property type="molecule type" value="Genomic_DNA"/>
</dbReference>
<dbReference type="Proteomes" id="UP000075321">
    <property type="component" value="Unassembled WGS sequence"/>
</dbReference>
<evidence type="ECO:0000256" key="5">
    <source>
        <dbReference type="ARBA" id="ARBA00022989"/>
    </source>
</evidence>
<dbReference type="PROSITE" id="PS00217">
    <property type="entry name" value="SUGAR_TRANSPORT_2"/>
    <property type="match status" value="1"/>
</dbReference>
<evidence type="ECO:0000256" key="4">
    <source>
        <dbReference type="ARBA" id="ARBA00022692"/>
    </source>
</evidence>
<protein>
    <submittedName>
        <fullName evidence="9">Putative multidrug resistance protein MdtD</fullName>
    </submittedName>
</protein>
<dbReference type="OrthoDB" id="117970at2157"/>
<dbReference type="FunFam" id="1.20.1250.20:FF:000073">
    <property type="entry name" value="MFS myo-inositol transporter, putative"/>
    <property type="match status" value="1"/>
</dbReference>
<gene>
    <name evidence="9" type="primary">mdtD_2</name>
    <name evidence="9" type="ORF">HAPAU_08110</name>
</gene>
<dbReference type="RefSeq" id="WP_066379835.1">
    <property type="nucleotide sequence ID" value="NZ_LTAZ01000003.1"/>
</dbReference>
<dbReference type="SUPFAM" id="SSF103473">
    <property type="entry name" value="MFS general substrate transporter"/>
    <property type="match status" value="1"/>
</dbReference>
<feature type="transmembrane region" description="Helical" evidence="7">
    <location>
        <begin position="348"/>
        <end position="376"/>
    </location>
</feature>
<feature type="domain" description="Major facilitator superfamily (MFS) profile" evidence="8">
    <location>
        <begin position="20"/>
        <end position="442"/>
    </location>
</feature>
<dbReference type="InterPro" id="IPR005828">
    <property type="entry name" value="MFS_sugar_transport-like"/>
</dbReference>
<dbReference type="PATRIC" id="fig|1008153.3.peg.812"/>